<accession>A0A917U6V1</accession>
<dbReference type="EMBL" id="BMNB01000037">
    <property type="protein sequence ID" value="GGM62496.1"/>
    <property type="molecule type" value="Genomic_DNA"/>
</dbReference>
<evidence type="ECO:0000256" key="1">
    <source>
        <dbReference type="SAM" id="MobiDB-lite"/>
    </source>
</evidence>
<reference evidence="3" key="2">
    <citation type="submission" date="2020-09" db="EMBL/GenBank/DDBJ databases">
        <authorList>
            <person name="Sun Q."/>
            <person name="Zhou Y."/>
        </authorList>
    </citation>
    <scope>NUCLEOTIDE SEQUENCE</scope>
    <source>
        <strain evidence="3">CGMCC 4.7312</strain>
    </source>
</reference>
<keyword evidence="2" id="KW-1133">Transmembrane helix</keyword>
<sequence length="211" mass="21935">MPRCAGCRPARPWFATPPGPLLALALLDAIVAAVGPASWAAYATLTAAALTIIAVLTTNTTDTAVTLLAGAALIGLGVALIGLGIAILVKETRLTRQLREWVAALTRDPTGDESAGKDPGRVGESPAPSPIWCCRTGRCRPQAAREPDTATPTGPSGDVSGRANMRTATNRDSRWLFPGRRAFPKRTALAHLVLPGSTPARSERSPTARSG</sequence>
<keyword evidence="4" id="KW-1185">Reference proteome</keyword>
<comment type="caution">
    <text evidence="3">The sequence shown here is derived from an EMBL/GenBank/DDBJ whole genome shotgun (WGS) entry which is preliminary data.</text>
</comment>
<gene>
    <name evidence="3" type="ORF">GCM10011608_54590</name>
</gene>
<reference evidence="3" key="1">
    <citation type="journal article" date="2014" name="Int. J. Syst. Evol. Microbiol.">
        <title>Complete genome sequence of Corynebacterium casei LMG S-19264T (=DSM 44701T), isolated from a smear-ripened cheese.</title>
        <authorList>
            <consortium name="US DOE Joint Genome Institute (JGI-PGF)"/>
            <person name="Walter F."/>
            <person name="Albersmeier A."/>
            <person name="Kalinowski J."/>
            <person name="Ruckert C."/>
        </authorList>
    </citation>
    <scope>NUCLEOTIDE SEQUENCE</scope>
    <source>
        <strain evidence="3">CGMCC 4.7312</strain>
    </source>
</reference>
<organism evidence="3 4">
    <name type="scientific">Micromonospora sonchi</name>
    <dbReference type="NCBI Taxonomy" id="1763543"/>
    <lineage>
        <taxon>Bacteria</taxon>
        <taxon>Bacillati</taxon>
        <taxon>Actinomycetota</taxon>
        <taxon>Actinomycetes</taxon>
        <taxon>Micromonosporales</taxon>
        <taxon>Micromonosporaceae</taxon>
        <taxon>Micromonospora</taxon>
    </lineage>
</organism>
<dbReference type="AlphaFoldDB" id="A0A917U6V1"/>
<feature type="region of interest" description="Disordered" evidence="1">
    <location>
        <begin position="108"/>
        <end position="127"/>
    </location>
</feature>
<keyword evidence="2" id="KW-0472">Membrane</keyword>
<feature type="transmembrane region" description="Helical" evidence="2">
    <location>
        <begin position="21"/>
        <end position="54"/>
    </location>
</feature>
<evidence type="ECO:0000256" key="2">
    <source>
        <dbReference type="SAM" id="Phobius"/>
    </source>
</evidence>
<dbReference type="Proteomes" id="UP000608890">
    <property type="component" value="Unassembled WGS sequence"/>
</dbReference>
<name>A0A917U6V1_9ACTN</name>
<feature type="compositionally biased region" description="Basic and acidic residues" evidence="1">
    <location>
        <begin position="201"/>
        <end position="211"/>
    </location>
</feature>
<protein>
    <submittedName>
        <fullName evidence="3">Uncharacterized protein</fullName>
    </submittedName>
</protein>
<feature type="region of interest" description="Disordered" evidence="1">
    <location>
        <begin position="143"/>
        <end position="211"/>
    </location>
</feature>
<keyword evidence="2" id="KW-0812">Transmembrane</keyword>
<evidence type="ECO:0000313" key="4">
    <source>
        <dbReference type="Proteomes" id="UP000608890"/>
    </source>
</evidence>
<proteinExistence type="predicted"/>
<feature type="transmembrane region" description="Helical" evidence="2">
    <location>
        <begin position="66"/>
        <end position="89"/>
    </location>
</feature>
<evidence type="ECO:0000313" key="3">
    <source>
        <dbReference type="EMBL" id="GGM62496.1"/>
    </source>
</evidence>